<dbReference type="InterPro" id="IPR024973">
    <property type="entry name" value="ESPR"/>
</dbReference>
<gene>
    <name evidence="3" type="ORF">CKY39_13565</name>
</gene>
<dbReference type="Pfam" id="PF13018">
    <property type="entry name" value="ESPR"/>
    <property type="match status" value="1"/>
</dbReference>
<reference evidence="3 4" key="1">
    <citation type="submission" date="2017-09" db="EMBL/GenBank/DDBJ databases">
        <title>The diverse metabolic capabilities of V. boronicumulans make it an excellent choice for continued studies on novel biodegradation.</title>
        <authorList>
            <person name="Sun S."/>
        </authorList>
    </citation>
    <scope>NUCLEOTIDE SEQUENCE [LARGE SCALE GENOMIC DNA]</scope>
    <source>
        <strain evidence="3 4">J1</strain>
    </source>
</reference>
<dbReference type="Proteomes" id="UP000217154">
    <property type="component" value="Chromosome"/>
</dbReference>
<feature type="compositionally biased region" description="Pro residues" evidence="1">
    <location>
        <begin position="160"/>
        <end position="172"/>
    </location>
</feature>
<dbReference type="EMBL" id="CP023284">
    <property type="protein sequence ID" value="ATA54136.1"/>
    <property type="molecule type" value="Genomic_DNA"/>
</dbReference>
<sequence length="188" mass="18829">MGEKQIIYKNKRLLTVCPFLVHPASHFKVFLPMNKAHRSLWNSSLGAWVAVSENTHARGKKSHRAVARAAGAASLLMLAGGAFAGGDGGGGGYLGNGSYGAGRTAGSSTTGEGGHGGRAISPPRVPPGAPSVPTERTGLRRRAATTRTGSTAVAAAAAVPPGPAPRLSPPRSRPVAAATGGPTATPAQ</sequence>
<feature type="domain" description="ESPR" evidence="2">
    <location>
        <begin position="33"/>
        <end position="80"/>
    </location>
</feature>
<evidence type="ECO:0000313" key="4">
    <source>
        <dbReference type="Proteomes" id="UP000217154"/>
    </source>
</evidence>
<feature type="compositionally biased region" description="Low complexity" evidence="1">
    <location>
        <begin position="173"/>
        <end position="188"/>
    </location>
</feature>
<dbReference type="KEGG" id="vbo:CKY39_13565"/>
<protein>
    <recommendedName>
        <fullName evidence="2">ESPR domain-containing protein</fullName>
    </recommendedName>
</protein>
<name>A0A250DID8_9BURK</name>
<evidence type="ECO:0000256" key="1">
    <source>
        <dbReference type="SAM" id="MobiDB-lite"/>
    </source>
</evidence>
<evidence type="ECO:0000259" key="2">
    <source>
        <dbReference type="Pfam" id="PF13018"/>
    </source>
</evidence>
<evidence type="ECO:0000313" key="3">
    <source>
        <dbReference type="EMBL" id="ATA54136.1"/>
    </source>
</evidence>
<accession>A0A250DID8</accession>
<feature type="compositionally biased region" description="Low complexity" evidence="1">
    <location>
        <begin position="145"/>
        <end position="159"/>
    </location>
</feature>
<dbReference type="AlphaFoldDB" id="A0A250DID8"/>
<proteinExistence type="predicted"/>
<feature type="region of interest" description="Disordered" evidence="1">
    <location>
        <begin position="103"/>
        <end position="188"/>
    </location>
</feature>
<organism evidence="3 4">
    <name type="scientific">Variovorax boronicumulans</name>
    <dbReference type="NCBI Taxonomy" id="436515"/>
    <lineage>
        <taxon>Bacteria</taxon>
        <taxon>Pseudomonadati</taxon>
        <taxon>Pseudomonadota</taxon>
        <taxon>Betaproteobacteria</taxon>
        <taxon>Burkholderiales</taxon>
        <taxon>Comamonadaceae</taxon>
        <taxon>Variovorax</taxon>
    </lineage>
</organism>